<dbReference type="OrthoDB" id="2904323at2759"/>
<protein>
    <recommendedName>
        <fullName evidence="4">CBM1 domain-containing protein</fullName>
    </recommendedName>
</protein>
<proteinExistence type="predicted"/>
<evidence type="ECO:0000313" key="2">
    <source>
        <dbReference type="EMBL" id="SJL02522.1"/>
    </source>
</evidence>
<name>A0A284R1E3_ARMOS</name>
<accession>A0A284R1E3</accession>
<feature type="signal peptide" evidence="1">
    <location>
        <begin position="1"/>
        <end position="15"/>
    </location>
</feature>
<dbReference type="EMBL" id="FUEG01000003">
    <property type="protein sequence ID" value="SJL02522.1"/>
    <property type="molecule type" value="Genomic_DNA"/>
</dbReference>
<dbReference type="AlphaFoldDB" id="A0A284R1E3"/>
<organism evidence="2 3">
    <name type="scientific">Armillaria ostoyae</name>
    <name type="common">Armillaria root rot fungus</name>
    <dbReference type="NCBI Taxonomy" id="47428"/>
    <lineage>
        <taxon>Eukaryota</taxon>
        <taxon>Fungi</taxon>
        <taxon>Dikarya</taxon>
        <taxon>Basidiomycota</taxon>
        <taxon>Agaricomycotina</taxon>
        <taxon>Agaricomycetes</taxon>
        <taxon>Agaricomycetidae</taxon>
        <taxon>Agaricales</taxon>
        <taxon>Marasmiineae</taxon>
        <taxon>Physalacriaceae</taxon>
        <taxon>Armillaria</taxon>
    </lineage>
</organism>
<evidence type="ECO:0000256" key="1">
    <source>
        <dbReference type="SAM" id="SignalP"/>
    </source>
</evidence>
<gene>
    <name evidence="2" type="ORF">ARMOST_05853</name>
</gene>
<reference evidence="3" key="1">
    <citation type="journal article" date="2017" name="Nat. Ecol. Evol.">
        <title>Genome expansion and lineage-specific genetic innovations in the forest pathogenic fungi Armillaria.</title>
        <authorList>
            <person name="Sipos G."/>
            <person name="Prasanna A.N."/>
            <person name="Walter M.C."/>
            <person name="O'Connor E."/>
            <person name="Balint B."/>
            <person name="Krizsan K."/>
            <person name="Kiss B."/>
            <person name="Hess J."/>
            <person name="Varga T."/>
            <person name="Slot J."/>
            <person name="Riley R."/>
            <person name="Boka B."/>
            <person name="Rigling D."/>
            <person name="Barry K."/>
            <person name="Lee J."/>
            <person name="Mihaltcheva S."/>
            <person name="LaButti K."/>
            <person name="Lipzen A."/>
            <person name="Waldron R."/>
            <person name="Moloney N.M."/>
            <person name="Sperisen C."/>
            <person name="Kredics L."/>
            <person name="Vagvoelgyi C."/>
            <person name="Patrignani A."/>
            <person name="Fitzpatrick D."/>
            <person name="Nagy I."/>
            <person name="Doyle S."/>
            <person name="Anderson J.B."/>
            <person name="Grigoriev I.V."/>
            <person name="Gueldener U."/>
            <person name="Muensterkoetter M."/>
            <person name="Nagy L.G."/>
        </authorList>
    </citation>
    <scope>NUCLEOTIDE SEQUENCE [LARGE SCALE GENOMIC DNA]</scope>
    <source>
        <strain evidence="3">C18/9</strain>
    </source>
</reference>
<feature type="chain" id="PRO_5012289615" description="CBM1 domain-containing protein" evidence="1">
    <location>
        <begin position="16"/>
        <end position="62"/>
    </location>
</feature>
<evidence type="ECO:0000313" key="3">
    <source>
        <dbReference type="Proteomes" id="UP000219338"/>
    </source>
</evidence>
<keyword evidence="3" id="KW-1185">Reference proteome</keyword>
<sequence>MALAAVFLFAGQANAIASNPYNACNGHNHYGVGHTCAWKDSQGRTSQGICRYQNDELNCIAN</sequence>
<evidence type="ECO:0008006" key="4">
    <source>
        <dbReference type="Google" id="ProtNLM"/>
    </source>
</evidence>
<dbReference type="Proteomes" id="UP000219338">
    <property type="component" value="Unassembled WGS sequence"/>
</dbReference>
<keyword evidence="1" id="KW-0732">Signal</keyword>